<dbReference type="OrthoDB" id="2939921at2"/>
<feature type="transmembrane region" description="Helical" evidence="1">
    <location>
        <begin position="35"/>
        <end position="57"/>
    </location>
</feature>
<comment type="caution">
    <text evidence="2">The sequence shown here is derived from an EMBL/GenBank/DDBJ whole genome shotgun (WGS) entry which is preliminary data.</text>
</comment>
<proteinExistence type="predicted"/>
<dbReference type="AlphaFoldDB" id="A0A430JIH7"/>
<dbReference type="Proteomes" id="UP000276128">
    <property type="component" value="Unassembled WGS sequence"/>
</dbReference>
<protein>
    <submittedName>
        <fullName evidence="2">Uncharacterized protein</fullName>
    </submittedName>
</protein>
<accession>A0A430JIH7</accession>
<organism evidence="2 3">
    <name type="scientific">Paenibacillus whitsoniae</name>
    <dbReference type="NCBI Taxonomy" id="2496558"/>
    <lineage>
        <taxon>Bacteria</taxon>
        <taxon>Bacillati</taxon>
        <taxon>Bacillota</taxon>
        <taxon>Bacilli</taxon>
        <taxon>Bacillales</taxon>
        <taxon>Paenibacillaceae</taxon>
        <taxon>Paenibacillus</taxon>
    </lineage>
</organism>
<gene>
    <name evidence="2" type="ORF">EJQ19_05965</name>
</gene>
<name>A0A430JIH7_9BACL</name>
<keyword evidence="1" id="KW-1133">Transmembrane helix</keyword>
<evidence type="ECO:0000313" key="2">
    <source>
        <dbReference type="EMBL" id="RTE10812.1"/>
    </source>
</evidence>
<feature type="transmembrane region" description="Helical" evidence="1">
    <location>
        <begin position="6"/>
        <end position="23"/>
    </location>
</feature>
<evidence type="ECO:0000313" key="3">
    <source>
        <dbReference type="Proteomes" id="UP000276128"/>
    </source>
</evidence>
<keyword evidence="1" id="KW-0472">Membrane</keyword>
<keyword evidence="1" id="KW-0812">Transmembrane</keyword>
<evidence type="ECO:0000256" key="1">
    <source>
        <dbReference type="SAM" id="Phobius"/>
    </source>
</evidence>
<dbReference type="RefSeq" id="WP_126140274.1">
    <property type="nucleotide sequence ID" value="NZ_RXHU01000015.1"/>
</dbReference>
<dbReference type="EMBL" id="RXHU01000015">
    <property type="protein sequence ID" value="RTE10812.1"/>
    <property type="molecule type" value="Genomic_DNA"/>
</dbReference>
<sequence length="81" mass="9306">MTNPSILMLLIYAVIAIADWSRLKKLSRRDQIAYAGIFLLSCYLAVDYIWHLSLFFIEDAAQLLFGGWGRRLLDFLNVPPS</sequence>
<keyword evidence="3" id="KW-1185">Reference proteome</keyword>
<reference evidence="2 3" key="1">
    <citation type="submission" date="2018-12" db="EMBL/GenBank/DDBJ databases">
        <title>Bacillus ochoae sp. nov., Paenibacillus whitsoniae sp. nov., Paenibacillus spiritus sp. nov. Isolated from the Mars Exploration Rover during spacecraft assembly.</title>
        <authorList>
            <person name="Seuylemezian A."/>
            <person name="Vaishampayan P."/>
        </authorList>
    </citation>
    <scope>NUCLEOTIDE SEQUENCE [LARGE SCALE GENOMIC DNA]</scope>
    <source>
        <strain evidence="2 3">MER 54</strain>
    </source>
</reference>